<name>A0ABW1RJE1_9LACO</name>
<dbReference type="GO" id="GO:0016787">
    <property type="term" value="F:hydrolase activity"/>
    <property type="evidence" value="ECO:0007669"/>
    <property type="project" value="UniProtKB-KW"/>
</dbReference>
<evidence type="ECO:0000313" key="2">
    <source>
        <dbReference type="Proteomes" id="UP001596289"/>
    </source>
</evidence>
<reference evidence="2" key="1">
    <citation type="journal article" date="2019" name="Int. J. Syst. Evol. Microbiol.">
        <title>The Global Catalogue of Microorganisms (GCM) 10K type strain sequencing project: providing services to taxonomists for standard genome sequencing and annotation.</title>
        <authorList>
            <consortium name="The Broad Institute Genomics Platform"/>
            <consortium name="The Broad Institute Genome Sequencing Center for Infectious Disease"/>
            <person name="Wu L."/>
            <person name="Ma J."/>
        </authorList>
    </citation>
    <scope>NUCLEOTIDE SEQUENCE [LARGE SCALE GENOMIC DNA]</scope>
    <source>
        <strain evidence="2">CCM 8904</strain>
    </source>
</reference>
<dbReference type="Proteomes" id="UP001596289">
    <property type="component" value="Unassembled WGS sequence"/>
</dbReference>
<dbReference type="InterPro" id="IPR029062">
    <property type="entry name" value="Class_I_gatase-like"/>
</dbReference>
<dbReference type="PROSITE" id="PS51273">
    <property type="entry name" value="GATASE_TYPE_1"/>
    <property type="match status" value="1"/>
</dbReference>
<protein>
    <submittedName>
        <fullName evidence="1">Gamma-glutamyl-gamma-aminobutyrate hydrolase family protein</fullName>
    </submittedName>
</protein>
<accession>A0ABW1RJE1</accession>
<dbReference type="RefSeq" id="WP_125551800.1">
    <property type="nucleotide sequence ID" value="NZ_JBHSSL010000118.1"/>
</dbReference>
<dbReference type="EMBL" id="JBHSSL010000118">
    <property type="protein sequence ID" value="MFC6171899.1"/>
    <property type="molecule type" value="Genomic_DNA"/>
</dbReference>
<dbReference type="PANTHER" id="PTHR43235">
    <property type="entry name" value="GLUTAMINE AMIDOTRANSFERASE PB2B2.05-RELATED"/>
    <property type="match status" value="1"/>
</dbReference>
<dbReference type="PANTHER" id="PTHR43235:SF1">
    <property type="entry name" value="GLUTAMINE AMIDOTRANSFERASE PB2B2.05-RELATED"/>
    <property type="match status" value="1"/>
</dbReference>
<proteinExistence type="predicted"/>
<dbReference type="SUPFAM" id="SSF52317">
    <property type="entry name" value="Class I glutamine amidotransferase-like"/>
    <property type="match status" value="1"/>
</dbReference>
<dbReference type="CDD" id="cd01745">
    <property type="entry name" value="GATase1_2"/>
    <property type="match status" value="1"/>
</dbReference>
<dbReference type="InterPro" id="IPR011697">
    <property type="entry name" value="Peptidase_C26"/>
</dbReference>
<dbReference type="Gene3D" id="3.40.50.880">
    <property type="match status" value="1"/>
</dbReference>
<comment type="caution">
    <text evidence="1">The sequence shown here is derived from an EMBL/GenBank/DDBJ whole genome shotgun (WGS) entry which is preliminary data.</text>
</comment>
<organism evidence="1 2">
    <name type="scientific">Loigolactobacillus jiayinensis</name>
    <dbReference type="NCBI Taxonomy" id="2486016"/>
    <lineage>
        <taxon>Bacteria</taxon>
        <taxon>Bacillati</taxon>
        <taxon>Bacillota</taxon>
        <taxon>Bacilli</taxon>
        <taxon>Lactobacillales</taxon>
        <taxon>Lactobacillaceae</taxon>
        <taxon>Loigolactobacillus</taxon>
    </lineage>
</organism>
<dbReference type="Pfam" id="PF07722">
    <property type="entry name" value="Peptidase_C26"/>
    <property type="match status" value="1"/>
</dbReference>
<dbReference type="InterPro" id="IPR044668">
    <property type="entry name" value="PuuD-like"/>
</dbReference>
<evidence type="ECO:0000313" key="1">
    <source>
        <dbReference type="EMBL" id="MFC6171899.1"/>
    </source>
</evidence>
<sequence length="240" mass="26028">MTKPIIAIVANQYEFAENVFHHHPASYVPQFFLTAIKAAGGLPLVEPAAIDRYVVLADGFLLTGGQGVTPILYGEEPQPKLGMTLLVRDQFEISLVQAVAKTQKPLLGVCRGMQVLNVALGGSLYQNLSYRTEPSLKHMQIPTADTQPTHTVNLAPGTLLADTFGDSVLVNSLHQQAIKQIANPLEVVARASDGVIEAVQSIAGVTPQMRGVQWHPEMLLNYEPRQLVVFQDLVNQATTA</sequence>
<keyword evidence="2" id="KW-1185">Reference proteome</keyword>
<gene>
    <name evidence="1" type="ORF">ACFQGP_15155</name>
</gene>
<keyword evidence="1" id="KW-0378">Hydrolase</keyword>